<sequence length="87" mass="10238">MPHAEANRNTSSTCPHLLHRLVHHDTTMIEDHNMVRKTIHLFHVVSAQQDGMAILSQSQYPFPDRIASLHIDPQCRFIEYEHRRLMK</sequence>
<organism evidence="1 2">
    <name type="scientific">Propionibacterium acidifaciens F0233</name>
    <dbReference type="NCBI Taxonomy" id="553198"/>
    <lineage>
        <taxon>Bacteria</taxon>
        <taxon>Bacillati</taxon>
        <taxon>Actinomycetota</taxon>
        <taxon>Actinomycetes</taxon>
        <taxon>Propionibacteriales</taxon>
        <taxon>Propionibacteriaceae</taxon>
        <taxon>Propionibacterium</taxon>
    </lineage>
</organism>
<dbReference type="AntiFam" id="ANF00142">
    <property type="entry name" value="Shadow ORF (opposite yadG)"/>
</dbReference>
<comment type="caution">
    <text evidence="1">The sequence shown here is derived from an EMBL/GenBank/DDBJ whole genome shotgun (WGS) entry which is preliminary data.</text>
</comment>
<keyword evidence="2" id="KW-1185">Reference proteome</keyword>
<protein>
    <submittedName>
        <fullName evidence="1">Uncharacterized protein</fullName>
    </submittedName>
</protein>
<reference evidence="1" key="1">
    <citation type="submission" date="2013-08" db="EMBL/GenBank/DDBJ databases">
        <authorList>
            <person name="Durkin A.S."/>
            <person name="Haft D.R."/>
            <person name="McCorrison J."/>
            <person name="Torralba M."/>
            <person name="Gillis M."/>
            <person name="Haft D.H."/>
            <person name="Methe B."/>
            <person name="Sutton G."/>
            <person name="Nelson K.E."/>
        </authorList>
    </citation>
    <scope>NUCLEOTIDE SEQUENCE [LARGE SCALE GENOMIC DNA]</scope>
    <source>
        <strain evidence="1">F0233</strain>
    </source>
</reference>
<evidence type="ECO:0000313" key="1">
    <source>
        <dbReference type="EMBL" id="ERK57484.1"/>
    </source>
</evidence>
<dbReference type="EMBL" id="ACVN02000153">
    <property type="protein sequence ID" value="ERK57484.1"/>
    <property type="molecule type" value="Genomic_DNA"/>
</dbReference>
<dbReference type="Proteomes" id="UP000017052">
    <property type="component" value="Unassembled WGS sequence"/>
</dbReference>
<proteinExistence type="predicted"/>
<accession>U2QMT2</accession>
<name>U2QMT2_9ACTN</name>
<gene>
    <name evidence="1" type="ORF">HMPREF0682_1914</name>
</gene>
<evidence type="ECO:0000313" key="2">
    <source>
        <dbReference type="Proteomes" id="UP000017052"/>
    </source>
</evidence>
<dbReference type="AlphaFoldDB" id="U2QMT2"/>